<dbReference type="Proteomes" id="UP000199183">
    <property type="component" value="Unassembled WGS sequence"/>
</dbReference>
<protein>
    <submittedName>
        <fullName evidence="10">Drug resistance transporter, EmrB/QacA subfamily</fullName>
    </submittedName>
</protein>
<sequence length="544" mass="57310">MSREHAPARVAPTNHEKRNILLMFAGLMVTMLLASLDQTIFATALPTIVGDLNAADEMSWVITIYLLASTVMLPIYGKLGDLIGRKGLFIAAISVFVIGSIVGGFAPDITWLIIGRGVQGIGGGGLMILSQAIIADVVPARERGRYMGVMGGVFAVSSVAGPLLGGWFTDVIGWRWCLWINIPLGILAILAAVAFLHLPDHSRRDVRVDVLGIALLALASTGLVLVSVWGGVTYDWNSPTIIGLIAGVVICAVAFVFVERRASEPVMPLRLFRARNFGLTTGAGLLIGVAMFGTIAYTPTYLQMVTGANATQAGLMMIPMMASVLVSSIVSGQIISRTGRYKWAPIAGTLVTGLGLLLLSTMSPSTPVWVTCCFLAVMGLGLGLCMQNLVLIVQNTFPNAVVGTATATNNYFRQIGASLGSAIVGTVFTSRLVNLLSERMPPAAGSQAGSSNAFTPDAVKSLPEAVRSIIIGAYSDALTPIFLVMVPLMIIAAILICFLREDPLKTTIDRGSVTADSLEIDGSNAVPSTTAEFSNSRAERAPGR</sequence>
<feature type="transmembrane region" description="Helical" evidence="8">
    <location>
        <begin position="238"/>
        <end position="258"/>
    </location>
</feature>
<evidence type="ECO:0000256" key="2">
    <source>
        <dbReference type="ARBA" id="ARBA00007520"/>
    </source>
</evidence>
<evidence type="ECO:0000256" key="1">
    <source>
        <dbReference type="ARBA" id="ARBA00004651"/>
    </source>
</evidence>
<evidence type="ECO:0000256" key="8">
    <source>
        <dbReference type="SAM" id="Phobius"/>
    </source>
</evidence>
<dbReference type="OrthoDB" id="7375466at2"/>
<dbReference type="GO" id="GO:0022857">
    <property type="term" value="F:transmembrane transporter activity"/>
    <property type="evidence" value="ECO:0007669"/>
    <property type="project" value="InterPro"/>
</dbReference>
<evidence type="ECO:0000256" key="6">
    <source>
        <dbReference type="ARBA" id="ARBA00022989"/>
    </source>
</evidence>
<feature type="transmembrane region" description="Helical" evidence="8">
    <location>
        <begin position="279"/>
        <end position="298"/>
    </location>
</feature>
<dbReference type="STRING" id="640635.SAMN04489806_1689"/>
<dbReference type="PANTHER" id="PTHR23501">
    <property type="entry name" value="MAJOR FACILITATOR SUPERFAMILY"/>
    <property type="match status" value="1"/>
</dbReference>
<evidence type="ECO:0000256" key="4">
    <source>
        <dbReference type="ARBA" id="ARBA00022475"/>
    </source>
</evidence>
<dbReference type="Gene3D" id="1.20.1720.10">
    <property type="entry name" value="Multidrug resistance protein D"/>
    <property type="match status" value="1"/>
</dbReference>
<dbReference type="SUPFAM" id="SSF103473">
    <property type="entry name" value="MFS general substrate transporter"/>
    <property type="match status" value="1"/>
</dbReference>
<feature type="transmembrane region" description="Helical" evidence="8">
    <location>
        <begin position="58"/>
        <end position="76"/>
    </location>
</feature>
<name>A0A1H4LY51_9MICO</name>
<keyword evidence="4" id="KW-1003">Cell membrane</keyword>
<organism evidence="10 11">
    <name type="scientific">Paramicrobacterium humi</name>
    <dbReference type="NCBI Taxonomy" id="640635"/>
    <lineage>
        <taxon>Bacteria</taxon>
        <taxon>Bacillati</taxon>
        <taxon>Actinomycetota</taxon>
        <taxon>Actinomycetes</taxon>
        <taxon>Micrococcales</taxon>
        <taxon>Microbacteriaceae</taxon>
        <taxon>Paramicrobacterium</taxon>
    </lineage>
</organism>
<dbReference type="NCBIfam" id="TIGR00711">
    <property type="entry name" value="efflux_EmrB"/>
    <property type="match status" value="1"/>
</dbReference>
<feature type="transmembrane region" description="Helical" evidence="8">
    <location>
        <begin position="180"/>
        <end position="198"/>
    </location>
</feature>
<dbReference type="AlphaFoldDB" id="A0A1H4LY51"/>
<feature type="transmembrane region" description="Helical" evidence="8">
    <location>
        <begin position="88"/>
        <end position="107"/>
    </location>
</feature>
<keyword evidence="3" id="KW-0813">Transport</keyword>
<feature type="transmembrane region" description="Helical" evidence="8">
    <location>
        <begin position="146"/>
        <end position="168"/>
    </location>
</feature>
<feature type="transmembrane region" description="Helical" evidence="8">
    <location>
        <begin position="310"/>
        <end position="331"/>
    </location>
</feature>
<dbReference type="RefSeq" id="WP_091182554.1">
    <property type="nucleotide sequence ID" value="NZ_FNRY01000001.1"/>
</dbReference>
<feature type="transmembrane region" description="Helical" evidence="8">
    <location>
        <begin position="368"/>
        <end position="393"/>
    </location>
</feature>
<dbReference type="Pfam" id="PF07690">
    <property type="entry name" value="MFS_1"/>
    <property type="match status" value="1"/>
</dbReference>
<dbReference type="InterPro" id="IPR020846">
    <property type="entry name" value="MFS_dom"/>
</dbReference>
<dbReference type="PRINTS" id="PR01036">
    <property type="entry name" value="TCRTETB"/>
</dbReference>
<dbReference type="EMBL" id="FNRY01000001">
    <property type="protein sequence ID" value="SEB75414.1"/>
    <property type="molecule type" value="Genomic_DNA"/>
</dbReference>
<comment type="subcellular location">
    <subcellularLocation>
        <location evidence="1">Cell membrane</location>
        <topology evidence="1">Multi-pass membrane protein</topology>
    </subcellularLocation>
</comment>
<keyword evidence="7 8" id="KW-0472">Membrane</keyword>
<feature type="transmembrane region" description="Helical" evidence="8">
    <location>
        <begin position="20"/>
        <end position="46"/>
    </location>
</feature>
<accession>A0A1H4LY51</accession>
<dbReference type="PANTHER" id="PTHR23501:SF197">
    <property type="entry name" value="COMD"/>
    <property type="match status" value="1"/>
</dbReference>
<feature type="transmembrane region" description="Helical" evidence="8">
    <location>
        <begin position="113"/>
        <end position="134"/>
    </location>
</feature>
<feature type="transmembrane region" description="Helical" evidence="8">
    <location>
        <begin position="477"/>
        <end position="499"/>
    </location>
</feature>
<reference evidence="10 11" key="1">
    <citation type="submission" date="2016-10" db="EMBL/GenBank/DDBJ databases">
        <authorList>
            <person name="de Groot N.N."/>
        </authorList>
    </citation>
    <scope>NUCLEOTIDE SEQUENCE [LARGE SCALE GENOMIC DNA]</scope>
    <source>
        <strain evidence="10 11">DSM 21799</strain>
    </source>
</reference>
<evidence type="ECO:0000256" key="5">
    <source>
        <dbReference type="ARBA" id="ARBA00022692"/>
    </source>
</evidence>
<feature type="transmembrane region" description="Helical" evidence="8">
    <location>
        <begin position="414"/>
        <end position="433"/>
    </location>
</feature>
<evidence type="ECO:0000256" key="3">
    <source>
        <dbReference type="ARBA" id="ARBA00022448"/>
    </source>
</evidence>
<dbReference type="GO" id="GO:0005886">
    <property type="term" value="C:plasma membrane"/>
    <property type="evidence" value="ECO:0007669"/>
    <property type="project" value="UniProtKB-SubCell"/>
</dbReference>
<evidence type="ECO:0000259" key="9">
    <source>
        <dbReference type="PROSITE" id="PS50850"/>
    </source>
</evidence>
<keyword evidence="11" id="KW-1185">Reference proteome</keyword>
<dbReference type="FunFam" id="1.20.1720.10:FF:000004">
    <property type="entry name" value="EmrB/QacA family drug resistance transporter"/>
    <property type="match status" value="1"/>
</dbReference>
<gene>
    <name evidence="10" type="ORF">SAMN04489806_1689</name>
</gene>
<keyword evidence="5 8" id="KW-0812">Transmembrane</keyword>
<keyword evidence="6 8" id="KW-1133">Transmembrane helix</keyword>
<dbReference type="InterPro" id="IPR036259">
    <property type="entry name" value="MFS_trans_sf"/>
</dbReference>
<dbReference type="InterPro" id="IPR011701">
    <property type="entry name" value="MFS"/>
</dbReference>
<dbReference type="PROSITE" id="PS50850">
    <property type="entry name" value="MFS"/>
    <property type="match status" value="1"/>
</dbReference>
<evidence type="ECO:0000313" key="10">
    <source>
        <dbReference type="EMBL" id="SEB75414.1"/>
    </source>
</evidence>
<evidence type="ECO:0000313" key="11">
    <source>
        <dbReference type="Proteomes" id="UP000199183"/>
    </source>
</evidence>
<evidence type="ECO:0000256" key="7">
    <source>
        <dbReference type="ARBA" id="ARBA00023136"/>
    </source>
</evidence>
<feature type="domain" description="Major facilitator superfamily (MFS) profile" evidence="9">
    <location>
        <begin position="23"/>
        <end position="504"/>
    </location>
</feature>
<dbReference type="InterPro" id="IPR004638">
    <property type="entry name" value="EmrB-like"/>
</dbReference>
<feature type="transmembrane region" description="Helical" evidence="8">
    <location>
        <begin position="210"/>
        <end position="232"/>
    </location>
</feature>
<proteinExistence type="inferred from homology"/>
<dbReference type="CDD" id="cd17502">
    <property type="entry name" value="MFS_Azr1_MDR_like"/>
    <property type="match status" value="1"/>
</dbReference>
<comment type="similarity">
    <text evidence="2">Belongs to the major facilitator superfamily. TCR/Tet family.</text>
</comment>
<dbReference type="Gene3D" id="1.20.1250.20">
    <property type="entry name" value="MFS general substrate transporter like domains"/>
    <property type="match status" value="1"/>
</dbReference>
<feature type="transmembrane region" description="Helical" evidence="8">
    <location>
        <begin position="343"/>
        <end position="362"/>
    </location>
</feature>